<keyword evidence="1" id="KW-1133">Transmembrane helix</keyword>
<gene>
    <name evidence="2" type="ORF">CGC59_01880</name>
</gene>
<name>A0A250F054_CAPSP</name>
<keyword evidence="1" id="KW-0472">Membrane</keyword>
<sequence>MSITADEINRGLHREVRTGALYGAFMPPSDCSSTKLGNGDTSFAIQNMAKTARKYQHHTRDLTLKFFSGMPLEKLCNDIHQFLYWHFQYSIDGDKQLLRSPACSWLSRFDGIDCKSYSIFASTILLNAGIKHYMRRIKQAMNPNGFTHVYVVVPKNQKTANLAQGYYVIDGTINTMQELPYLEKDDVSVYHNEKSGLSSPLPTMLTSDTRHQKRQAWRAFVEAIDNIGKLNPNNPELTRLKARVYQLAKEKRTNVPFKIDGFTITLDGRKYNLWKKEYEATALGEADVNQQLEDLLNQSYEAGKQNAEATGAYHKQKAQQTVNAVGNAASATATATIVAIGGKAALASNAVPGVGTIVGLCIAAVTAIVALAIMLWGDPCAGAFYTSDYINRGLKEQFFEQFKTTMSTLRTKLEQGLEPTATSELNRLLKEIDLGSAHYYHECQVHNQKCSTETLKSYDTFVKNTKKAVDDMLDMLKFKLSENFNVAVIERQGSVSERSWYFIVPSGKDVISAKYRFLKVESRDKKKGIYPYGSEQSFDAWLEENVTTLRVEYGAQQAEAYRREMLPFKEKIAAIRRNIYLPVVTQVTMEDELRREQYSIYLKYDKKYQQELLDLAKSKTEAYNLANKTFWEELKKIRAQRLYEERNSDENRRKIAQSEANRMVGLENKKLLNLALVGALGIGVLTLISKN</sequence>
<reference evidence="3" key="1">
    <citation type="submission" date="2017-06" db="EMBL/GenBank/DDBJ databases">
        <title>Capnocytophaga spp. assemblies.</title>
        <authorList>
            <person name="Gulvik C.A."/>
        </authorList>
    </citation>
    <scope>NUCLEOTIDE SEQUENCE [LARGE SCALE GENOMIC DNA]</scope>
    <source>
        <strain evidence="3">H4486</strain>
    </source>
</reference>
<protein>
    <submittedName>
        <fullName evidence="2">Uncharacterized protein</fullName>
    </submittedName>
</protein>
<dbReference type="EMBL" id="CP022383">
    <property type="protein sequence ID" value="ATA78501.1"/>
    <property type="molecule type" value="Genomic_DNA"/>
</dbReference>
<feature type="transmembrane region" description="Helical" evidence="1">
    <location>
        <begin position="671"/>
        <end position="689"/>
    </location>
</feature>
<organism evidence="2 3">
    <name type="scientific">Capnocytophaga sputigena</name>
    <dbReference type="NCBI Taxonomy" id="1019"/>
    <lineage>
        <taxon>Bacteria</taxon>
        <taxon>Pseudomonadati</taxon>
        <taxon>Bacteroidota</taxon>
        <taxon>Flavobacteriia</taxon>
        <taxon>Flavobacteriales</taxon>
        <taxon>Flavobacteriaceae</taxon>
        <taxon>Capnocytophaga</taxon>
    </lineage>
</organism>
<dbReference type="Proteomes" id="UP000217334">
    <property type="component" value="Chromosome"/>
</dbReference>
<dbReference type="AlphaFoldDB" id="A0A250F054"/>
<evidence type="ECO:0000313" key="3">
    <source>
        <dbReference type="Proteomes" id="UP000217334"/>
    </source>
</evidence>
<dbReference type="RefSeq" id="WP_095900670.1">
    <property type="nucleotide sequence ID" value="NZ_CP022383.1"/>
</dbReference>
<evidence type="ECO:0000256" key="1">
    <source>
        <dbReference type="SAM" id="Phobius"/>
    </source>
</evidence>
<proteinExistence type="predicted"/>
<feature type="transmembrane region" description="Helical" evidence="1">
    <location>
        <begin position="357"/>
        <end position="377"/>
    </location>
</feature>
<keyword evidence="1" id="KW-0812">Transmembrane</keyword>
<accession>A0A250F054</accession>
<evidence type="ECO:0000313" key="2">
    <source>
        <dbReference type="EMBL" id="ATA78501.1"/>
    </source>
</evidence>